<dbReference type="InterPro" id="IPR036380">
    <property type="entry name" value="Isochorismatase-like_sf"/>
</dbReference>
<name>C1ED48_MICCC</name>
<accession>C1ED48</accession>
<dbReference type="Pfam" id="PF00857">
    <property type="entry name" value="Isochorismatase"/>
    <property type="match status" value="1"/>
</dbReference>
<comment type="similarity">
    <text evidence="1">Belongs to the isochorismatase family.</text>
</comment>
<dbReference type="SUPFAM" id="SSF52499">
    <property type="entry name" value="Isochorismatase-like hydrolases"/>
    <property type="match status" value="1"/>
</dbReference>
<protein>
    <recommendedName>
        <fullName evidence="3">Isochorismatase-like domain-containing protein</fullName>
    </recommendedName>
</protein>
<dbReference type="GeneID" id="8246627"/>
<dbReference type="KEGG" id="mis:MICPUN_76426"/>
<sequence length="214" mass="23121">WPHDGPCRPDEVALLLIDFQSDFIDADGYLAKVGGDIKPAQEAVMKVKPILEAARSAGVRVFHTREGHRPSLADLSKYKKWRSQRAGAEVGASSETGSMFLVRGSPGWDITPELAPIEGEEVIDGPGYDKFMHTDLEHCLRCAGIKYLIVAGLTTEVCVSSTVRGATERGFECLLVTDGTAATEQNHLRPHIDTMLVEGGIFGSVADAHHVLVA</sequence>
<dbReference type="FunCoup" id="C1ED48">
    <property type="interactions" value="147"/>
</dbReference>
<dbReference type="GO" id="GO:0016787">
    <property type="term" value="F:hydrolase activity"/>
    <property type="evidence" value="ECO:0007669"/>
    <property type="project" value="UniProtKB-KW"/>
</dbReference>
<dbReference type="PANTHER" id="PTHR43540:SF9">
    <property type="entry name" value="FAMILY HYDROLASE, PUTATIVE (AFU_ORTHOLOGUE AFUA_2G08700)-RELATED"/>
    <property type="match status" value="1"/>
</dbReference>
<dbReference type="Gene3D" id="3.40.50.850">
    <property type="entry name" value="Isochorismatase-like"/>
    <property type="match status" value="1"/>
</dbReference>
<feature type="domain" description="Isochorismatase-like" evidence="3">
    <location>
        <begin position="13"/>
        <end position="195"/>
    </location>
</feature>
<proteinExistence type="inferred from homology"/>
<evidence type="ECO:0000313" key="4">
    <source>
        <dbReference type="EMBL" id="ACO65691.1"/>
    </source>
</evidence>
<evidence type="ECO:0000256" key="2">
    <source>
        <dbReference type="ARBA" id="ARBA00022801"/>
    </source>
</evidence>
<dbReference type="PANTHER" id="PTHR43540">
    <property type="entry name" value="PEROXYUREIDOACRYLATE/UREIDOACRYLATE AMIDOHYDROLASE-RELATED"/>
    <property type="match status" value="1"/>
</dbReference>
<organism evidence="4 5">
    <name type="scientific">Micromonas commoda (strain RCC299 / NOUM17 / CCMP2709)</name>
    <name type="common">Picoplanktonic green alga</name>
    <dbReference type="NCBI Taxonomy" id="296587"/>
    <lineage>
        <taxon>Eukaryota</taxon>
        <taxon>Viridiplantae</taxon>
        <taxon>Chlorophyta</taxon>
        <taxon>Mamiellophyceae</taxon>
        <taxon>Mamiellales</taxon>
        <taxon>Mamiellaceae</taxon>
        <taxon>Micromonas</taxon>
    </lineage>
</organism>
<evidence type="ECO:0000313" key="5">
    <source>
        <dbReference type="Proteomes" id="UP000002009"/>
    </source>
</evidence>
<keyword evidence="2" id="KW-0378">Hydrolase</keyword>
<dbReference type="CDD" id="cd00431">
    <property type="entry name" value="cysteine_hydrolases"/>
    <property type="match status" value="1"/>
</dbReference>
<dbReference type="eggNOG" id="ENOG502QQB1">
    <property type="taxonomic scope" value="Eukaryota"/>
</dbReference>
<dbReference type="AlphaFoldDB" id="C1ED48"/>
<feature type="non-terminal residue" evidence="4">
    <location>
        <position position="1"/>
    </location>
</feature>
<dbReference type="OrthoDB" id="167809at2759"/>
<dbReference type="EMBL" id="CP001329">
    <property type="protein sequence ID" value="ACO65691.1"/>
    <property type="molecule type" value="Genomic_DNA"/>
</dbReference>
<dbReference type="InterPro" id="IPR050272">
    <property type="entry name" value="Isochorismatase-like_hydrls"/>
</dbReference>
<feature type="non-terminal residue" evidence="4">
    <location>
        <position position="214"/>
    </location>
</feature>
<dbReference type="OMA" id="IIIDMQT"/>
<evidence type="ECO:0000259" key="3">
    <source>
        <dbReference type="Pfam" id="PF00857"/>
    </source>
</evidence>
<dbReference type="InParanoid" id="C1ED48"/>
<dbReference type="Proteomes" id="UP000002009">
    <property type="component" value="Chromosome 9"/>
</dbReference>
<gene>
    <name evidence="4" type="ORF">MICPUN_76426</name>
</gene>
<reference evidence="4 5" key="1">
    <citation type="journal article" date="2009" name="Science">
        <title>Green evolution and dynamic adaptations revealed by genomes of the marine picoeukaryotes Micromonas.</title>
        <authorList>
            <person name="Worden A.Z."/>
            <person name="Lee J.H."/>
            <person name="Mock T."/>
            <person name="Rouze P."/>
            <person name="Simmons M.P."/>
            <person name="Aerts A.L."/>
            <person name="Allen A.E."/>
            <person name="Cuvelier M.L."/>
            <person name="Derelle E."/>
            <person name="Everett M.V."/>
            <person name="Foulon E."/>
            <person name="Grimwood J."/>
            <person name="Gundlach H."/>
            <person name="Henrissat B."/>
            <person name="Napoli C."/>
            <person name="McDonald S.M."/>
            <person name="Parker M.S."/>
            <person name="Rombauts S."/>
            <person name="Salamov A."/>
            <person name="Von Dassow P."/>
            <person name="Badger J.H."/>
            <person name="Coutinho P.M."/>
            <person name="Demir E."/>
            <person name="Dubchak I."/>
            <person name="Gentemann C."/>
            <person name="Eikrem W."/>
            <person name="Gready J.E."/>
            <person name="John U."/>
            <person name="Lanier W."/>
            <person name="Lindquist E.A."/>
            <person name="Lucas S."/>
            <person name="Mayer K.F."/>
            <person name="Moreau H."/>
            <person name="Not F."/>
            <person name="Otillar R."/>
            <person name="Panaud O."/>
            <person name="Pangilinan J."/>
            <person name="Paulsen I."/>
            <person name="Piegu B."/>
            <person name="Poliakov A."/>
            <person name="Robbens S."/>
            <person name="Schmutz J."/>
            <person name="Toulza E."/>
            <person name="Wyss T."/>
            <person name="Zelensky A."/>
            <person name="Zhou K."/>
            <person name="Armbrust E.V."/>
            <person name="Bhattacharya D."/>
            <person name="Goodenough U.W."/>
            <person name="Van de Peer Y."/>
            <person name="Grigoriev I.V."/>
        </authorList>
    </citation>
    <scope>NUCLEOTIDE SEQUENCE [LARGE SCALE GENOMIC DNA]</scope>
    <source>
        <strain evidence="5">RCC299 / NOUM17</strain>
    </source>
</reference>
<evidence type="ECO:0000256" key="1">
    <source>
        <dbReference type="ARBA" id="ARBA00006336"/>
    </source>
</evidence>
<dbReference type="RefSeq" id="XP_002504433.1">
    <property type="nucleotide sequence ID" value="XM_002504387.1"/>
</dbReference>
<keyword evidence="5" id="KW-1185">Reference proteome</keyword>
<dbReference type="InterPro" id="IPR000868">
    <property type="entry name" value="Isochorismatase-like_dom"/>
</dbReference>